<dbReference type="AlphaFoldDB" id="A0AA48KSE9"/>
<proteinExistence type="predicted"/>
<protein>
    <submittedName>
        <fullName evidence="1">Uncharacterized protein</fullName>
    </submittedName>
</protein>
<sequence length="79" mass="8916">MRINDTESKISLSTLDVLFWMLDDSHLKNLQEKSTKVLTAAFGTIEEARRYRSEAEAQQFTLSHICSNGTSVRSIPQAV</sequence>
<gene>
    <name evidence="1" type="ORF">MACH26_40590</name>
</gene>
<dbReference type="EMBL" id="AP027272">
    <property type="protein sequence ID" value="BDX08538.1"/>
    <property type="molecule type" value="Genomic_DNA"/>
</dbReference>
<name>A0AA48KSE9_9ALTE</name>
<evidence type="ECO:0000313" key="1">
    <source>
        <dbReference type="EMBL" id="BDX08538.1"/>
    </source>
</evidence>
<evidence type="ECO:0000313" key="2">
    <source>
        <dbReference type="Proteomes" id="UP001333710"/>
    </source>
</evidence>
<keyword evidence="2" id="KW-1185">Reference proteome</keyword>
<dbReference type="Proteomes" id="UP001333710">
    <property type="component" value="Chromosome"/>
</dbReference>
<reference evidence="1" key="1">
    <citation type="submission" date="2023-01" db="EMBL/GenBank/DDBJ databases">
        <title>Complete genome sequence of Planctobacterium marinum strain Dej080120_11.</title>
        <authorList>
            <person name="Ueki S."/>
            <person name="Maruyama F."/>
        </authorList>
    </citation>
    <scope>NUCLEOTIDE SEQUENCE</scope>
    <source>
        <strain evidence="1">Dej080120_11</strain>
    </source>
</reference>
<dbReference type="KEGG" id="pmaw:MACH26_40590"/>
<dbReference type="RefSeq" id="WP_338294604.1">
    <property type="nucleotide sequence ID" value="NZ_AP027272.1"/>
</dbReference>
<accession>A0AA48KSE9</accession>
<organism evidence="1 2">
    <name type="scientific">Planctobacterium marinum</name>
    <dbReference type="NCBI Taxonomy" id="1631968"/>
    <lineage>
        <taxon>Bacteria</taxon>
        <taxon>Pseudomonadati</taxon>
        <taxon>Pseudomonadota</taxon>
        <taxon>Gammaproteobacteria</taxon>
        <taxon>Alteromonadales</taxon>
        <taxon>Alteromonadaceae</taxon>
        <taxon>Planctobacterium</taxon>
    </lineage>
</organism>